<reference evidence="2 3" key="1">
    <citation type="journal article" date="2019" name="Nat. Med.">
        <title>A library of human gut bacterial isolates paired with longitudinal multiomics data enables mechanistic microbiome research.</title>
        <authorList>
            <person name="Poyet M."/>
            <person name="Groussin M."/>
            <person name="Gibbons S.M."/>
            <person name="Avila-Pacheco J."/>
            <person name="Jiang X."/>
            <person name="Kearney S.M."/>
            <person name="Perrotta A.R."/>
            <person name="Berdy B."/>
            <person name="Zhao S."/>
            <person name="Lieberman T.D."/>
            <person name="Swanson P.K."/>
            <person name="Smith M."/>
            <person name="Roesemann S."/>
            <person name="Alexander J.E."/>
            <person name="Rich S.A."/>
            <person name="Livny J."/>
            <person name="Vlamakis H."/>
            <person name="Clish C."/>
            <person name="Bullock K."/>
            <person name="Deik A."/>
            <person name="Scott J."/>
            <person name="Pierce K.A."/>
            <person name="Xavier R.J."/>
            <person name="Alm E.J."/>
        </authorList>
    </citation>
    <scope>NUCLEOTIDE SEQUENCE [LARGE SCALE GENOMIC DNA]</scope>
    <source>
        <strain evidence="2 3">BIOML-A3</strain>
    </source>
</reference>
<dbReference type="EMBL" id="WCTJ01000024">
    <property type="protein sequence ID" value="KAB4251111.1"/>
    <property type="molecule type" value="Genomic_DNA"/>
</dbReference>
<gene>
    <name evidence="2" type="ORF">GAP48_14690</name>
</gene>
<dbReference type="AlphaFoldDB" id="A0A7J5IJC2"/>
<organism evidence="2 3">
    <name type="scientific">Bacteroides uniformis</name>
    <dbReference type="NCBI Taxonomy" id="820"/>
    <lineage>
        <taxon>Bacteria</taxon>
        <taxon>Pseudomonadati</taxon>
        <taxon>Bacteroidota</taxon>
        <taxon>Bacteroidia</taxon>
        <taxon>Bacteroidales</taxon>
        <taxon>Bacteroidaceae</taxon>
        <taxon>Bacteroides</taxon>
    </lineage>
</organism>
<dbReference type="Proteomes" id="UP000487989">
    <property type="component" value="Unassembled WGS sequence"/>
</dbReference>
<evidence type="ECO:0000256" key="1">
    <source>
        <dbReference type="SAM" id="MobiDB-lite"/>
    </source>
</evidence>
<dbReference type="InterPro" id="IPR009279">
    <property type="entry name" value="Portal_Mu"/>
</dbReference>
<feature type="region of interest" description="Disordered" evidence="1">
    <location>
        <begin position="189"/>
        <end position="210"/>
    </location>
</feature>
<sequence length="235" mass="26950">MSRLSLSNWVNFSHTYGQPIIHGKTGAEDNESRSRLARKIASAAQNKVLVTGKEDEIDIKAFTMSNSEKIYESLANYVNKENDNLILGSESMAGGMQSYVGSTKAHENIYRARINSYRTIVENVMNEQVVPVLRYWGIISDDVYFKYMTKVEMSDENKIKLFDMLTNKYEIDPEEINKEWGIEVGQQRNFESSNGNGSIGDWEGGDEDGHRMSDEEYYKRYGRHRDKVNFLSGVH</sequence>
<evidence type="ECO:0000313" key="2">
    <source>
        <dbReference type="EMBL" id="KAB4251111.1"/>
    </source>
</evidence>
<proteinExistence type="predicted"/>
<comment type="caution">
    <text evidence="2">The sequence shown here is derived from an EMBL/GenBank/DDBJ whole genome shotgun (WGS) entry which is preliminary data.</text>
</comment>
<protein>
    <submittedName>
        <fullName evidence="2">DUF935 family protein</fullName>
    </submittedName>
</protein>
<dbReference type="Pfam" id="PF06074">
    <property type="entry name" value="Portal_Mu"/>
    <property type="match status" value="1"/>
</dbReference>
<name>A0A7J5IJC2_BACUN</name>
<evidence type="ECO:0000313" key="3">
    <source>
        <dbReference type="Proteomes" id="UP000487989"/>
    </source>
</evidence>
<accession>A0A7J5IJC2</accession>